<sequence>MAKRYKLKYQRFTKRIFPPKKTDLAKVNQEQLNYVLCSINYRPRKCLE</sequence>
<evidence type="ECO:0000313" key="1">
    <source>
        <dbReference type="EMBL" id="CRI13328.1"/>
    </source>
</evidence>
<proteinExistence type="predicted"/>
<keyword evidence="2" id="KW-1185">Reference proteome</keyword>
<dbReference type="AlphaFoldDB" id="A0A7U7JQR6"/>
<reference evidence="1 2" key="1">
    <citation type="submission" date="2015-04" db="EMBL/GenBank/DDBJ databases">
        <authorList>
            <person name="Cao L."/>
            <person name="Gao C.H."/>
        </authorList>
    </citation>
    <scope>NUCLEOTIDE SEQUENCE [LARGE SCALE GENOMIC DNA]</scope>
    <source>
        <strain evidence="1 2">SH3</strain>
    </source>
</reference>
<protein>
    <submittedName>
        <fullName evidence="1">Uncharacterized protein</fullName>
    </submittedName>
</protein>
<dbReference type="Proteomes" id="UP000236509">
    <property type="component" value="Unassembled WGS sequence"/>
</dbReference>
<dbReference type="EMBL" id="CVOU01000005">
    <property type="protein sequence ID" value="CRI13328.1"/>
    <property type="molecule type" value="Genomic_DNA"/>
</dbReference>
<organism evidence="1 2">
    <name type="scientific">Staphylococcus argenteus</name>
    <dbReference type="NCBI Taxonomy" id="985002"/>
    <lineage>
        <taxon>Bacteria</taxon>
        <taxon>Bacillati</taxon>
        <taxon>Bacillota</taxon>
        <taxon>Bacilli</taxon>
        <taxon>Bacillales</taxon>
        <taxon>Staphylococcaceae</taxon>
        <taxon>Staphylococcus</taxon>
    </lineage>
</organism>
<evidence type="ECO:0000313" key="2">
    <source>
        <dbReference type="Proteomes" id="UP000236509"/>
    </source>
</evidence>
<name>A0A7U7JQR6_9STAP</name>
<accession>A0A7U7JQR6</accession>
<gene>
    <name evidence="1" type="ORF">BN1326_130034</name>
</gene>
<comment type="caution">
    <text evidence="1">The sequence shown here is derived from an EMBL/GenBank/DDBJ whole genome shotgun (WGS) entry which is preliminary data.</text>
</comment>